<reference evidence="1 2" key="2">
    <citation type="journal article" date="2022" name="Mol. Ecol. Resour.">
        <title>The genomes of chicory, endive, great burdock and yacon provide insights into Asteraceae paleo-polyploidization history and plant inulin production.</title>
        <authorList>
            <person name="Fan W."/>
            <person name="Wang S."/>
            <person name="Wang H."/>
            <person name="Wang A."/>
            <person name="Jiang F."/>
            <person name="Liu H."/>
            <person name="Zhao H."/>
            <person name="Xu D."/>
            <person name="Zhang Y."/>
        </authorList>
    </citation>
    <scope>NUCLEOTIDE SEQUENCE [LARGE SCALE GENOMIC DNA]</scope>
    <source>
        <strain evidence="2">cv. Niubang</strain>
    </source>
</reference>
<sequence length="163" mass="18695">MMLQILIKEINKSKGYGNKAFSIKVRDPSYTLHKQITNHSPQTSVCPFLLLQPQFYLIMSYHDSKSKTNLAMIGADAFALLDDLSGGHKSKPKPSLSKVSVPPRRTPNKLFHYQYQPEEAYVIRQQEMRTETVLDCYEAAKRYGGTVTVDYPKRKPVLKGFFY</sequence>
<name>A0ACB9ABI7_ARCLA</name>
<proteinExistence type="predicted"/>
<evidence type="ECO:0000313" key="1">
    <source>
        <dbReference type="EMBL" id="KAI3707300.1"/>
    </source>
</evidence>
<dbReference type="Proteomes" id="UP001055879">
    <property type="component" value="Linkage Group LG08"/>
</dbReference>
<reference evidence="2" key="1">
    <citation type="journal article" date="2022" name="Mol. Ecol. Resour.">
        <title>The genomes of chicory, endive, great burdock and yacon provide insights into Asteraceae palaeo-polyploidization history and plant inulin production.</title>
        <authorList>
            <person name="Fan W."/>
            <person name="Wang S."/>
            <person name="Wang H."/>
            <person name="Wang A."/>
            <person name="Jiang F."/>
            <person name="Liu H."/>
            <person name="Zhao H."/>
            <person name="Xu D."/>
            <person name="Zhang Y."/>
        </authorList>
    </citation>
    <scope>NUCLEOTIDE SEQUENCE [LARGE SCALE GENOMIC DNA]</scope>
    <source>
        <strain evidence="2">cv. Niubang</strain>
    </source>
</reference>
<keyword evidence="2" id="KW-1185">Reference proteome</keyword>
<protein>
    <submittedName>
        <fullName evidence="1">Uncharacterized protein</fullName>
    </submittedName>
</protein>
<dbReference type="EMBL" id="CM042054">
    <property type="protein sequence ID" value="KAI3707300.1"/>
    <property type="molecule type" value="Genomic_DNA"/>
</dbReference>
<gene>
    <name evidence="1" type="ORF">L6452_25695</name>
</gene>
<comment type="caution">
    <text evidence="1">The sequence shown here is derived from an EMBL/GenBank/DDBJ whole genome shotgun (WGS) entry which is preliminary data.</text>
</comment>
<organism evidence="1 2">
    <name type="scientific">Arctium lappa</name>
    <name type="common">Greater burdock</name>
    <name type="synonym">Lappa major</name>
    <dbReference type="NCBI Taxonomy" id="4217"/>
    <lineage>
        <taxon>Eukaryota</taxon>
        <taxon>Viridiplantae</taxon>
        <taxon>Streptophyta</taxon>
        <taxon>Embryophyta</taxon>
        <taxon>Tracheophyta</taxon>
        <taxon>Spermatophyta</taxon>
        <taxon>Magnoliopsida</taxon>
        <taxon>eudicotyledons</taxon>
        <taxon>Gunneridae</taxon>
        <taxon>Pentapetalae</taxon>
        <taxon>asterids</taxon>
        <taxon>campanulids</taxon>
        <taxon>Asterales</taxon>
        <taxon>Asteraceae</taxon>
        <taxon>Carduoideae</taxon>
        <taxon>Cardueae</taxon>
        <taxon>Arctiinae</taxon>
        <taxon>Arctium</taxon>
    </lineage>
</organism>
<evidence type="ECO:0000313" key="2">
    <source>
        <dbReference type="Proteomes" id="UP001055879"/>
    </source>
</evidence>
<accession>A0ACB9ABI7</accession>